<feature type="region of interest" description="Disordered" evidence="1">
    <location>
        <begin position="1"/>
        <end position="86"/>
    </location>
</feature>
<gene>
    <name evidence="2" type="ORF">AVEN_133454_1</name>
</gene>
<reference evidence="2 3" key="1">
    <citation type="journal article" date="2019" name="Sci. Rep.">
        <title>Orb-weaving spider Araneus ventricosus genome elucidates the spidroin gene catalogue.</title>
        <authorList>
            <person name="Kono N."/>
            <person name="Nakamura H."/>
            <person name="Ohtoshi R."/>
            <person name="Moran D.A.P."/>
            <person name="Shinohara A."/>
            <person name="Yoshida Y."/>
            <person name="Fujiwara M."/>
            <person name="Mori M."/>
            <person name="Tomita M."/>
            <person name="Arakawa K."/>
        </authorList>
    </citation>
    <scope>NUCLEOTIDE SEQUENCE [LARGE SCALE GENOMIC DNA]</scope>
</reference>
<dbReference type="AlphaFoldDB" id="A0A4Y2H9Z3"/>
<accession>A0A4Y2H9Z3</accession>
<comment type="caution">
    <text evidence="2">The sequence shown here is derived from an EMBL/GenBank/DDBJ whole genome shotgun (WGS) entry which is preliminary data.</text>
</comment>
<keyword evidence="3" id="KW-1185">Reference proteome</keyword>
<protein>
    <submittedName>
        <fullName evidence="2">Uncharacterized protein</fullName>
    </submittedName>
</protein>
<proteinExistence type="predicted"/>
<sequence length="149" mass="16434">MTVTKTAAGVLTAITGHGPSPPEEGDFSSTYSWSPPSGSNKSIDQKEHHPALPKHPGSTMKDRPPRQHSRALWPPHNNPITSGSCDDPRFTGVLPPVFGALHRYCTLRGSEFLLTYTAATPIRVLFSNEFRDYHFWTILHRKGVSGNES</sequence>
<name>A0A4Y2H9Z3_ARAVE</name>
<organism evidence="2 3">
    <name type="scientific">Araneus ventricosus</name>
    <name type="common">Orbweaver spider</name>
    <name type="synonym">Epeira ventricosa</name>
    <dbReference type="NCBI Taxonomy" id="182803"/>
    <lineage>
        <taxon>Eukaryota</taxon>
        <taxon>Metazoa</taxon>
        <taxon>Ecdysozoa</taxon>
        <taxon>Arthropoda</taxon>
        <taxon>Chelicerata</taxon>
        <taxon>Arachnida</taxon>
        <taxon>Araneae</taxon>
        <taxon>Araneomorphae</taxon>
        <taxon>Entelegynae</taxon>
        <taxon>Araneoidea</taxon>
        <taxon>Araneidae</taxon>
        <taxon>Araneus</taxon>
    </lineage>
</organism>
<evidence type="ECO:0000313" key="3">
    <source>
        <dbReference type="Proteomes" id="UP000499080"/>
    </source>
</evidence>
<feature type="compositionally biased region" description="Low complexity" evidence="1">
    <location>
        <begin position="28"/>
        <end position="39"/>
    </location>
</feature>
<dbReference type="Proteomes" id="UP000499080">
    <property type="component" value="Unassembled WGS sequence"/>
</dbReference>
<evidence type="ECO:0000256" key="1">
    <source>
        <dbReference type="SAM" id="MobiDB-lite"/>
    </source>
</evidence>
<dbReference type="EMBL" id="BGPR01001778">
    <property type="protein sequence ID" value="GBM61668.1"/>
    <property type="molecule type" value="Genomic_DNA"/>
</dbReference>
<evidence type="ECO:0000313" key="2">
    <source>
        <dbReference type="EMBL" id="GBM61668.1"/>
    </source>
</evidence>